<protein>
    <submittedName>
        <fullName evidence="2">Uncharacterized protein</fullName>
    </submittedName>
</protein>
<evidence type="ECO:0000256" key="1">
    <source>
        <dbReference type="SAM" id="Phobius"/>
    </source>
</evidence>
<sequence length="48" mass="5686">MRVRFRGKINWMNLFIASFGGLIASVYITYPLMVQYRDEKKKNLVTES</sequence>
<keyword evidence="1" id="KW-0472">Membrane</keyword>
<name>A0A087U0I1_STEMI</name>
<keyword evidence="3" id="KW-1185">Reference proteome</keyword>
<reference evidence="2 3" key="1">
    <citation type="submission" date="2013-11" db="EMBL/GenBank/DDBJ databases">
        <title>Genome sequencing of Stegodyphus mimosarum.</title>
        <authorList>
            <person name="Bechsgaard J."/>
        </authorList>
    </citation>
    <scope>NUCLEOTIDE SEQUENCE [LARGE SCALE GENOMIC DNA]</scope>
</reference>
<organism evidence="2 3">
    <name type="scientific">Stegodyphus mimosarum</name>
    <name type="common">African social velvet spider</name>
    <dbReference type="NCBI Taxonomy" id="407821"/>
    <lineage>
        <taxon>Eukaryota</taxon>
        <taxon>Metazoa</taxon>
        <taxon>Ecdysozoa</taxon>
        <taxon>Arthropoda</taxon>
        <taxon>Chelicerata</taxon>
        <taxon>Arachnida</taxon>
        <taxon>Araneae</taxon>
        <taxon>Araneomorphae</taxon>
        <taxon>Entelegynae</taxon>
        <taxon>Eresoidea</taxon>
        <taxon>Eresidae</taxon>
        <taxon>Stegodyphus</taxon>
    </lineage>
</organism>
<evidence type="ECO:0000313" key="2">
    <source>
        <dbReference type="EMBL" id="KFM70870.1"/>
    </source>
</evidence>
<accession>A0A087U0I1</accession>
<dbReference type="EMBL" id="KK117584">
    <property type="protein sequence ID" value="KFM70870.1"/>
    <property type="molecule type" value="Genomic_DNA"/>
</dbReference>
<dbReference type="AlphaFoldDB" id="A0A087U0I1"/>
<keyword evidence="1" id="KW-1133">Transmembrane helix</keyword>
<feature type="non-terminal residue" evidence="2">
    <location>
        <position position="48"/>
    </location>
</feature>
<gene>
    <name evidence="2" type="ORF">X975_02275</name>
</gene>
<proteinExistence type="predicted"/>
<evidence type="ECO:0000313" key="3">
    <source>
        <dbReference type="Proteomes" id="UP000054359"/>
    </source>
</evidence>
<dbReference type="Proteomes" id="UP000054359">
    <property type="component" value="Unassembled WGS sequence"/>
</dbReference>
<keyword evidence="1" id="KW-0812">Transmembrane</keyword>
<feature type="transmembrane region" description="Helical" evidence="1">
    <location>
        <begin position="12"/>
        <end position="30"/>
    </location>
</feature>